<accession>A0A177AZL7</accession>
<comment type="caution">
    <text evidence="1">The sequence shown here is derived from an EMBL/GenBank/DDBJ whole genome shotgun (WGS) entry which is preliminary data.</text>
</comment>
<keyword evidence="2" id="KW-1185">Reference proteome</keyword>
<dbReference type="EMBL" id="LWCA01000663">
    <property type="protein sequence ID" value="OAF67426.1"/>
    <property type="molecule type" value="Genomic_DNA"/>
</dbReference>
<dbReference type="AlphaFoldDB" id="A0A177AZL7"/>
<proteinExistence type="predicted"/>
<evidence type="ECO:0000313" key="2">
    <source>
        <dbReference type="Proteomes" id="UP000078046"/>
    </source>
</evidence>
<gene>
    <name evidence="1" type="ORF">A3Q56_04817</name>
</gene>
<organism evidence="1 2">
    <name type="scientific">Intoshia linei</name>
    <dbReference type="NCBI Taxonomy" id="1819745"/>
    <lineage>
        <taxon>Eukaryota</taxon>
        <taxon>Metazoa</taxon>
        <taxon>Spiralia</taxon>
        <taxon>Lophotrochozoa</taxon>
        <taxon>Mesozoa</taxon>
        <taxon>Orthonectida</taxon>
        <taxon>Rhopaluridae</taxon>
        <taxon>Intoshia</taxon>
    </lineage>
</organism>
<evidence type="ECO:0000313" key="1">
    <source>
        <dbReference type="EMBL" id="OAF67426.1"/>
    </source>
</evidence>
<protein>
    <submittedName>
        <fullName evidence="1">Uncharacterized protein</fullName>
    </submittedName>
</protein>
<reference evidence="1 2" key="1">
    <citation type="submission" date="2016-04" db="EMBL/GenBank/DDBJ databases">
        <title>The genome of Intoshia linei affirms orthonectids as highly simplified spiralians.</title>
        <authorList>
            <person name="Mikhailov K.V."/>
            <person name="Slusarev G.S."/>
            <person name="Nikitin M.A."/>
            <person name="Logacheva M.D."/>
            <person name="Penin A."/>
            <person name="Aleoshin V."/>
            <person name="Panchin Y.V."/>
        </authorList>
    </citation>
    <scope>NUCLEOTIDE SEQUENCE [LARGE SCALE GENOMIC DNA]</scope>
    <source>
        <strain evidence="1">Intl2013</strain>
        <tissue evidence="1">Whole animal</tissue>
    </source>
</reference>
<sequence>MFNLNGKISLNQENETRQDVLKIVGIQKYFQIINQDDSEKVCNNITDFEDIVVEKDIFQLHINLDLYRERYSRELIDNIYKNKFCKGAIKFISQSHSDPNLLARKNAYIRLCQYQKNQFARRNKSIDLKYKVFFNRKKYLFRYFEQDSNGEPI</sequence>
<dbReference type="Proteomes" id="UP000078046">
    <property type="component" value="Unassembled WGS sequence"/>
</dbReference>
<name>A0A177AZL7_9BILA</name>